<keyword evidence="5" id="KW-1133">Transmembrane helix</keyword>
<evidence type="ECO:0000259" key="6">
    <source>
        <dbReference type="Pfam" id="PF00171"/>
    </source>
</evidence>
<dbReference type="InterPro" id="IPR016162">
    <property type="entry name" value="Ald_DH_N"/>
</dbReference>
<reference evidence="7" key="1">
    <citation type="submission" date="2025-08" db="UniProtKB">
        <authorList>
            <consortium name="Ensembl"/>
        </authorList>
    </citation>
    <scope>IDENTIFICATION</scope>
</reference>
<sequence>MDVSERGRLLNHLADLVERDHVYLASLETLDNGKPFQESYILGLDEVIKVYRYFASWHFCFTWHEPVGVCGQIIPWNFPLVMQSWKLALALATGNTVVMKVAEQTPLSALYLASLIKEAGSPPGVVNLITGYGPTAGAAITHHMDIDKVAFTSSTKVGHLIQKATVAGWFTCLHYFILLPIFLNLKESGQKMHIYNHSFKIISDSPNVNQLMSE</sequence>
<evidence type="ECO:0000313" key="7">
    <source>
        <dbReference type="Ensembl" id="ENSMMSP00000011484.1"/>
    </source>
</evidence>
<feature type="transmembrane region" description="Helical" evidence="5">
    <location>
        <begin position="166"/>
        <end position="185"/>
    </location>
</feature>
<keyword evidence="8" id="KW-1185">Reference proteome</keyword>
<name>A0A8C6D6Y5_MOSMO</name>
<dbReference type="Proteomes" id="UP000694544">
    <property type="component" value="Unplaced"/>
</dbReference>
<accession>A0A8C6D6Y5</accession>
<reference evidence="7" key="2">
    <citation type="submission" date="2025-09" db="UniProtKB">
        <authorList>
            <consortium name="Ensembl"/>
        </authorList>
    </citation>
    <scope>IDENTIFICATION</scope>
</reference>
<dbReference type="GO" id="GO:0004029">
    <property type="term" value="F:aldehyde dehydrogenase (NAD+) activity"/>
    <property type="evidence" value="ECO:0007669"/>
    <property type="project" value="UniProtKB-EC"/>
</dbReference>
<evidence type="ECO:0000256" key="3">
    <source>
        <dbReference type="ARBA" id="ARBA00023027"/>
    </source>
</evidence>
<dbReference type="Pfam" id="PF00171">
    <property type="entry name" value="Aldedh"/>
    <property type="match status" value="1"/>
</dbReference>
<proteinExistence type="inferred from homology"/>
<evidence type="ECO:0000313" key="8">
    <source>
        <dbReference type="Proteomes" id="UP000694544"/>
    </source>
</evidence>
<evidence type="ECO:0000256" key="4">
    <source>
        <dbReference type="ARBA" id="ARBA00024226"/>
    </source>
</evidence>
<dbReference type="Gene3D" id="3.40.605.10">
    <property type="entry name" value="Aldehyde Dehydrogenase, Chain A, domain 1"/>
    <property type="match status" value="1"/>
</dbReference>
<dbReference type="AlphaFoldDB" id="A0A8C6D6Y5"/>
<dbReference type="InterPro" id="IPR015590">
    <property type="entry name" value="Aldehyde_DH_dom"/>
</dbReference>
<keyword evidence="2" id="KW-0560">Oxidoreductase</keyword>
<dbReference type="EC" id="1.2.1.3" evidence="4"/>
<feature type="domain" description="Aldehyde dehydrogenase" evidence="6">
    <location>
        <begin position="1"/>
        <end position="164"/>
    </location>
</feature>
<dbReference type="PANTHER" id="PTHR11699">
    <property type="entry name" value="ALDEHYDE DEHYDROGENASE-RELATED"/>
    <property type="match status" value="1"/>
</dbReference>
<dbReference type="GeneTree" id="ENSGT00940000162530"/>
<protein>
    <recommendedName>
        <fullName evidence="4">aldehyde dehydrogenase (NAD(+))</fullName>
        <ecNumber evidence="4">1.2.1.3</ecNumber>
    </recommendedName>
</protein>
<comment type="similarity">
    <text evidence="1">Belongs to the aldehyde dehydrogenase family.</text>
</comment>
<keyword evidence="3" id="KW-0520">NAD</keyword>
<dbReference type="SUPFAM" id="SSF53720">
    <property type="entry name" value="ALDH-like"/>
    <property type="match status" value="1"/>
</dbReference>
<evidence type="ECO:0000256" key="1">
    <source>
        <dbReference type="ARBA" id="ARBA00009986"/>
    </source>
</evidence>
<organism evidence="7 8">
    <name type="scientific">Moschus moschiferus</name>
    <name type="common">Siberian musk deer</name>
    <name type="synonym">Moschus sibiricus</name>
    <dbReference type="NCBI Taxonomy" id="68415"/>
    <lineage>
        <taxon>Eukaryota</taxon>
        <taxon>Metazoa</taxon>
        <taxon>Chordata</taxon>
        <taxon>Craniata</taxon>
        <taxon>Vertebrata</taxon>
        <taxon>Euteleostomi</taxon>
        <taxon>Mammalia</taxon>
        <taxon>Eutheria</taxon>
        <taxon>Laurasiatheria</taxon>
        <taxon>Artiodactyla</taxon>
        <taxon>Ruminantia</taxon>
        <taxon>Pecora</taxon>
        <taxon>Moschidae</taxon>
        <taxon>Moschus</taxon>
    </lineage>
</organism>
<dbReference type="FunFam" id="3.40.605.10:FF:000029">
    <property type="entry name" value="Aldehyde dehydrogenase, mitochondrial"/>
    <property type="match status" value="1"/>
</dbReference>
<keyword evidence="5" id="KW-0472">Membrane</keyword>
<dbReference type="Ensembl" id="ENSMMST00000012674.1">
    <property type="protein sequence ID" value="ENSMMSP00000011484.1"/>
    <property type="gene ID" value="ENSMMSG00000008801.1"/>
</dbReference>
<evidence type="ECO:0000256" key="2">
    <source>
        <dbReference type="ARBA" id="ARBA00023002"/>
    </source>
</evidence>
<keyword evidence="5" id="KW-0812">Transmembrane</keyword>
<evidence type="ECO:0000256" key="5">
    <source>
        <dbReference type="SAM" id="Phobius"/>
    </source>
</evidence>
<dbReference type="InterPro" id="IPR016161">
    <property type="entry name" value="Ald_DH/histidinol_DH"/>
</dbReference>